<proteinExistence type="predicted"/>
<dbReference type="Pfam" id="PF06522">
    <property type="entry name" value="B12D"/>
    <property type="match status" value="1"/>
</dbReference>
<evidence type="ECO:0000256" key="1">
    <source>
        <dbReference type="SAM" id="Phobius"/>
    </source>
</evidence>
<name>A0A6G0WDF5_9STRA</name>
<accession>A0A6G0WDF5</accession>
<keyword evidence="1" id="KW-1133">Transmembrane helix</keyword>
<dbReference type="VEuPathDB" id="FungiDB:AeMF1_017969"/>
<dbReference type="InterPro" id="IPR010530">
    <property type="entry name" value="B12D"/>
</dbReference>
<protein>
    <recommendedName>
        <fullName evidence="4">NADH-ubiquinone reductase complex 1 MLRQ subunit</fullName>
    </recommendedName>
</protein>
<reference evidence="2 3" key="1">
    <citation type="submission" date="2019-07" db="EMBL/GenBank/DDBJ databases">
        <title>Genomics analysis of Aphanomyces spp. identifies a new class of oomycete effector associated with host adaptation.</title>
        <authorList>
            <person name="Gaulin E."/>
        </authorList>
    </citation>
    <scope>NUCLEOTIDE SEQUENCE [LARGE SCALE GENOMIC DNA]</scope>
    <source>
        <strain evidence="2 3">ATCC 201684</strain>
    </source>
</reference>
<sequence length="97" mass="10833">MSCRIARSVAKTWFSDPATYPIIGIMGVAGGVATFAGVRYLTLSPDVALNKKKRTNFDHRTNEECNAFRAHRISAATMQPNPITREAEYQAFKARNR</sequence>
<dbReference type="EMBL" id="VJMJ01000266">
    <property type="protein sequence ID" value="KAF0724690.1"/>
    <property type="molecule type" value="Genomic_DNA"/>
</dbReference>
<gene>
    <name evidence="2" type="ORF">Ae201684_016753</name>
</gene>
<organism evidence="2 3">
    <name type="scientific">Aphanomyces euteiches</name>
    <dbReference type="NCBI Taxonomy" id="100861"/>
    <lineage>
        <taxon>Eukaryota</taxon>
        <taxon>Sar</taxon>
        <taxon>Stramenopiles</taxon>
        <taxon>Oomycota</taxon>
        <taxon>Saprolegniomycetes</taxon>
        <taxon>Saprolegniales</taxon>
        <taxon>Verrucalvaceae</taxon>
        <taxon>Aphanomyces</taxon>
    </lineage>
</organism>
<keyword evidence="1" id="KW-0472">Membrane</keyword>
<dbReference type="AlphaFoldDB" id="A0A6G0WDF5"/>
<keyword evidence="3" id="KW-1185">Reference proteome</keyword>
<evidence type="ECO:0000313" key="2">
    <source>
        <dbReference type="EMBL" id="KAF0724690.1"/>
    </source>
</evidence>
<keyword evidence="1" id="KW-0812">Transmembrane</keyword>
<comment type="caution">
    <text evidence="2">The sequence shown here is derived from an EMBL/GenBank/DDBJ whole genome shotgun (WGS) entry which is preliminary data.</text>
</comment>
<evidence type="ECO:0008006" key="4">
    <source>
        <dbReference type="Google" id="ProtNLM"/>
    </source>
</evidence>
<dbReference type="Proteomes" id="UP000481153">
    <property type="component" value="Unassembled WGS sequence"/>
</dbReference>
<feature type="transmembrane region" description="Helical" evidence="1">
    <location>
        <begin position="20"/>
        <end position="42"/>
    </location>
</feature>
<evidence type="ECO:0000313" key="3">
    <source>
        <dbReference type="Proteomes" id="UP000481153"/>
    </source>
</evidence>